<name>A0A2A5S457_9LACT</name>
<dbReference type="Gene3D" id="1.10.357.10">
    <property type="entry name" value="Tetracycline Repressor, domain 2"/>
    <property type="match status" value="1"/>
</dbReference>
<evidence type="ECO:0000256" key="1">
    <source>
        <dbReference type="ARBA" id="ARBA00023125"/>
    </source>
</evidence>
<keyword evidence="5" id="KW-1185">Reference proteome</keyword>
<evidence type="ECO:0000313" key="5">
    <source>
        <dbReference type="Proteomes" id="UP000242246"/>
    </source>
</evidence>
<feature type="DNA-binding region" description="H-T-H motif" evidence="2">
    <location>
        <begin position="36"/>
        <end position="55"/>
    </location>
</feature>
<proteinExistence type="predicted"/>
<reference evidence="4 5" key="1">
    <citation type="submission" date="2014-12" db="EMBL/GenBank/DDBJ databases">
        <title>Draft genome sequences of 10 type strains of Lactococcus.</title>
        <authorList>
            <person name="Sun Z."/>
            <person name="Zhong Z."/>
            <person name="Liu W."/>
            <person name="Zhang W."/>
            <person name="Zhang H."/>
        </authorList>
    </citation>
    <scope>NUCLEOTIDE SEQUENCE [LARGE SCALE GENOMIC DNA]</scope>
    <source>
        <strain evidence="4 5">DSM 20686</strain>
    </source>
</reference>
<dbReference type="Proteomes" id="UP000242246">
    <property type="component" value="Unassembled WGS sequence"/>
</dbReference>
<dbReference type="AlphaFoldDB" id="A0A2A5S457"/>
<feature type="domain" description="HTH tetR-type" evidence="3">
    <location>
        <begin position="13"/>
        <end position="73"/>
    </location>
</feature>
<dbReference type="PANTHER" id="PTHR43479">
    <property type="entry name" value="ACREF/ENVCD OPERON REPRESSOR-RELATED"/>
    <property type="match status" value="1"/>
</dbReference>
<dbReference type="PANTHER" id="PTHR43479:SF11">
    <property type="entry name" value="ACREF_ENVCD OPERON REPRESSOR-RELATED"/>
    <property type="match status" value="1"/>
</dbReference>
<dbReference type="PROSITE" id="PS50977">
    <property type="entry name" value="HTH_TETR_2"/>
    <property type="match status" value="1"/>
</dbReference>
<protein>
    <submittedName>
        <fullName evidence="4">Transcriptional regulator</fullName>
    </submittedName>
</protein>
<organism evidence="4 5">
    <name type="scientific">Pseudolactococcus plantarum</name>
    <dbReference type="NCBI Taxonomy" id="1365"/>
    <lineage>
        <taxon>Bacteria</taxon>
        <taxon>Bacillati</taxon>
        <taxon>Bacillota</taxon>
        <taxon>Bacilli</taxon>
        <taxon>Lactobacillales</taxon>
        <taxon>Streptococcaceae</taxon>
        <taxon>Pseudolactococcus</taxon>
    </lineage>
</organism>
<evidence type="ECO:0000313" key="4">
    <source>
        <dbReference type="EMBL" id="PCS08307.1"/>
    </source>
</evidence>
<comment type="caution">
    <text evidence="4">The sequence shown here is derived from an EMBL/GenBank/DDBJ whole genome shotgun (WGS) entry which is preliminary data.</text>
</comment>
<dbReference type="OrthoDB" id="9810250at2"/>
<accession>A0A2A5S457</accession>
<dbReference type="SUPFAM" id="SSF46689">
    <property type="entry name" value="Homeodomain-like"/>
    <property type="match status" value="1"/>
</dbReference>
<dbReference type="InterPro" id="IPR009057">
    <property type="entry name" value="Homeodomain-like_sf"/>
</dbReference>
<evidence type="ECO:0000256" key="2">
    <source>
        <dbReference type="PROSITE-ProRule" id="PRU00335"/>
    </source>
</evidence>
<dbReference type="EMBL" id="JXJX01000001">
    <property type="protein sequence ID" value="PCS08307.1"/>
    <property type="molecule type" value="Genomic_DNA"/>
</dbReference>
<keyword evidence="1 2" id="KW-0238">DNA-binding</keyword>
<dbReference type="STRING" id="1348632.GCA_001591745_00092"/>
<dbReference type="RefSeq" id="WP_068159700.1">
    <property type="nucleotide sequence ID" value="NZ_JXJX01000001.1"/>
</dbReference>
<dbReference type="InterPro" id="IPR001647">
    <property type="entry name" value="HTH_TetR"/>
</dbReference>
<dbReference type="InterPro" id="IPR050624">
    <property type="entry name" value="HTH-type_Tx_Regulator"/>
</dbReference>
<sequence length="184" mass="21357">MNKNKENGDFLKKETRNKLIDAFIALTNRKTLDHISISELTTLAQINRGTFYLTYEDFNDFILSIEKELLTGFKKTIFDHTIDCGLGEGMVDVLTYIYDNMPLLKIFMLDQKFVEKVKAIIADYIQAFHKFNATIPIEYSRSILLNTTLSIIQLWIFEPQPKTVREVADIFYKTRTIAPMDLAI</sequence>
<evidence type="ECO:0000259" key="3">
    <source>
        <dbReference type="PROSITE" id="PS50977"/>
    </source>
</evidence>
<gene>
    <name evidence="4" type="ORF">RU87_GL000130</name>
</gene>
<dbReference type="GO" id="GO:0003677">
    <property type="term" value="F:DNA binding"/>
    <property type="evidence" value="ECO:0007669"/>
    <property type="project" value="UniProtKB-UniRule"/>
</dbReference>